<feature type="region of interest" description="Disordered" evidence="1">
    <location>
        <begin position="149"/>
        <end position="210"/>
    </location>
</feature>
<reference evidence="2 3" key="1">
    <citation type="submission" date="2016-03" db="EMBL/GenBank/DDBJ databases">
        <title>Comparative genomics of the ectomycorrhizal sister species Rhizopogon vinicolor and Rhizopogon vesiculosus (Basidiomycota: Boletales) reveals a divergence of the mating type B locus.</title>
        <authorList>
            <person name="Mujic A.B."/>
            <person name="Kuo A."/>
            <person name="Tritt A."/>
            <person name="Lipzen A."/>
            <person name="Chen C."/>
            <person name="Johnson J."/>
            <person name="Sharma A."/>
            <person name="Barry K."/>
            <person name="Grigoriev I.V."/>
            <person name="Spatafora J.W."/>
        </authorList>
    </citation>
    <scope>NUCLEOTIDE SEQUENCE [LARGE SCALE GENOMIC DNA]</scope>
    <source>
        <strain evidence="2 3">AM-OR11-056</strain>
    </source>
</reference>
<name>A0A1J8QHQ3_9AGAM</name>
<comment type="caution">
    <text evidence="2">The sequence shown here is derived from an EMBL/GenBank/DDBJ whole genome shotgun (WGS) entry which is preliminary data.</text>
</comment>
<evidence type="ECO:0000256" key="1">
    <source>
        <dbReference type="SAM" id="MobiDB-lite"/>
    </source>
</evidence>
<dbReference type="Proteomes" id="UP000183567">
    <property type="component" value="Unassembled WGS sequence"/>
</dbReference>
<dbReference type="OrthoDB" id="3365514at2759"/>
<protein>
    <submittedName>
        <fullName evidence="2">Uncharacterized protein</fullName>
    </submittedName>
</protein>
<gene>
    <name evidence="2" type="ORF">AZE42_05078</name>
</gene>
<feature type="compositionally biased region" description="Pro residues" evidence="1">
    <location>
        <begin position="187"/>
        <end position="201"/>
    </location>
</feature>
<dbReference type="AlphaFoldDB" id="A0A1J8QHQ3"/>
<proteinExistence type="predicted"/>
<accession>A0A1J8QHQ3</accession>
<feature type="region of interest" description="Disordered" evidence="1">
    <location>
        <begin position="1"/>
        <end position="44"/>
    </location>
</feature>
<keyword evidence="3" id="KW-1185">Reference proteome</keyword>
<evidence type="ECO:0000313" key="2">
    <source>
        <dbReference type="EMBL" id="OJA12920.1"/>
    </source>
</evidence>
<organism evidence="2 3">
    <name type="scientific">Rhizopogon vesiculosus</name>
    <dbReference type="NCBI Taxonomy" id="180088"/>
    <lineage>
        <taxon>Eukaryota</taxon>
        <taxon>Fungi</taxon>
        <taxon>Dikarya</taxon>
        <taxon>Basidiomycota</taxon>
        <taxon>Agaricomycotina</taxon>
        <taxon>Agaricomycetes</taxon>
        <taxon>Agaricomycetidae</taxon>
        <taxon>Boletales</taxon>
        <taxon>Suillineae</taxon>
        <taxon>Rhizopogonaceae</taxon>
        <taxon>Rhizopogon</taxon>
    </lineage>
</organism>
<evidence type="ECO:0000313" key="3">
    <source>
        <dbReference type="Proteomes" id="UP000183567"/>
    </source>
</evidence>
<feature type="compositionally biased region" description="Basic residues" evidence="1">
    <location>
        <begin position="1"/>
        <end position="12"/>
    </location>
</feature>
<sequence>MTPKPRPRKVSKAPKSVSSQTLKSMEPPKDASSSEMPPPPVPPKAMAILEPEMNALMDAFKNAVIRTGQIYAFHADSRRLGINKYAPHPPRSLTDSLGREVDKFDQLYDAMESRLVGHFFTSRCVFNNVQQLRAIAVLQRDLAREQHRAREAESAAIATRTRSKSTSESPTTRKVPLPPVDTDIIMGPPPLPTQTSPPPGHMNPTRRGSTISLSSLHRPPFPLKLDLSSSSLRLSAEEAALFSQSLPSPVSLAPKSARPSAQTEMDIMAAFASSSQHVDIDLTVDEDAPMSPIDASLGNTADKPIELDLESIDMEMSNMTDLFGDATETGSGNSGGVEGIFSPITPNTRSSNAATEPQEGVLDMEILGALSAVDNNNHDNHVFGTPDANALQSEQHSSLGVQSAASANVAPSPSAVLASFAASQPDGNSQLAGGDSNFDLSTLGLSNLDSSFFQHDPDMNLMDMEALLNMGQSGGNSDESKPSS</sequence>
<dbReference type="EMBL" id="LVVM01004434">
    <property type="protein sequence ID" value="OJA12920.1"/>
    <property type="molecule type" value="Genomic_DNA"/>
</dbReference>